<dbReference type="OMA" id="IKESEMG"/>
<proteinExistence type="predicted"/>
<keyword evidence="1" id="KW-0732">Signal</keyword>
<sequence length="135" mass="14745">MLKKMMGFMFLAVAMMTLSACGDKQDEAGKAAVEFIEAVASGDGDKAVSLMYFGDLEKDPMAEQITGKFKMIVAEAGKKIKEQGGLGKVEVAKVEYSEDKNKAVVTLKTVLKNGEEKTENQNMIKVDGKWKVEVK</sequence>
<feature type="chain" id="PRO_5044568621" evidence="1">
    <location>
        <begin position="21"/>
        <end position="135"/>
    </location>
</feature>
<dbReference type="Proteomes" id="UP000195540">
    <property type="component" value="Chromosome"/>
</dbReference>
<dbReference type="OrthoDB" id="6465799at2"/>
<dbReference type="PROSITE" id="PS51257">
    <property type="entry name" value="PROKAR_LIPOPROTEIN"/>
    <property type="match status" value="1"/>
</dbReference>
<dbReference type="RefSeq" id="WP_004243305.1">
    <property type="nucleotide sequence ID" value="NZ_ABFCQN020000041.1"/>
</dbReference>
<evidence type="ECO:0000313" key="8">
    <source>
        <dbReference type="Proteomes" id="UP000254191"/>
    </source>
</evidence>
<feature type="domain" description="DUF4878" evidence="2">
    <location>
        <begin position="20"/>
        <end position="132"/>
    </location>
</feature>
<evidence type="ECO:0000313" key="7">
    <source>
        <dbReference type="Proteomes" id="UP000195540"/>
    </source>
</evidence>
<dbReference type="EMBL" id="JADQCH020000001">
    <property type="protein sequence ID" value="MEY2343994.1"/>
    <property type="molecule type" value="Genomic_DNA"/>
</dbReference>
<keyword evidence="6" id="KW-0449">Lipoprotein</keyword>
<dbReference type="GeneID" id="6802811"/>
<dbReference type="AlphaFoldDB" id="A0A1Z1SVM1"/>
<evidence type="ECO:0000313" key="3">
    <source>
        <dbReference type="EMBL" id="ARX34569.1"/>
    </source>
</evidence>
<dbReference type="Proteomes" id="UP001171165">
    <property type="component" value="Unassembled WGS sequence"/>
</dbReference>
<evidence type="ECO:0000313" key="9">
    <source>
        <dbReference type="Proteomes" id="UP001171165"/>
    </source>
</evidence>
<dbReference type="KEGG" id="pvl:AOB99_09620"/>
<reference evidence="3 7" key="1">
    <citation type="submission" date="2017-05" db="EMBL/GenBank/DDBJ databases">
        <title>Whole genome sequencing of Proteus mirabilis AR_0155.</title>
        <authorList>
            <person name="Conlan S."/>
            <person name="Thomas P.J."/>
            <person name="Mullikin J."/>
            <person name="Frank K.M."/>
            <person name="Segre J.A."/>
        </authorList>
    </citation>
    <scope>NUCLEOTIDE SEQUENCE [LARGE SCALE GENOMIC DNA]</scope>
    <source>
        <strain evidence="3 7">AR_0155</strain>
    </source>
</reference>
<dbReference type="Gene3D" id="3.10.450.50">
    <property type="match status" value="1"/>
</dbReference>
<reference evidence="5" key="3">
    <citation type="submission" date="2021-05" db="EMBL/GenBank/DDBJ databases">
        <title>First report of NDM-5 and VEB-6 producing Proteus mirabilis isolated from blood of a sepsis patient in Kolkata, India.</title>
        <authorList>
            <person name="Halder G."/>
            <person name="Chaudhuri B."/>
            <person name="Dutta S."/>
        </authorList>
    </citation>
    <scope>NUCLEOTIDE SEQUENCE [LARGE SCALE GENOMIC DNA]</scope>
    <source>
        <strain evidence="5">7049</strain>
    </source>
</reference>
<accession>A0A1Z1SVM1</accession>
<organism evidence="4 9">
    <name type="scientific">Proteus mirabilis</name>
    <dbReference type="NCBI Taxonomy" id="584"/>
    <lineage>
        <taxon>Bacteria</taxon>
        <taxon>Pseudomonadati</taxon>
        <taxon>Pseudomonadota</taxon>
        <taxon>Gammaproteobacteria</taxon>
        <taxon>Enterobacterales</taxon>
        <taxon>Morganellaceae</taxon>
        <taxon>Proteus</taxon>
    </lineage>
</organism>
<reference evidence="4" key="4">
    <citation type="submission" date="2023-06" db="EMBL/GenBank/DDBJ databases">
        <authorList>
            <consortium name="Clinical and Environmental Microbiology Branch: Whole genome sequencing antimicrobial resistance pathogens in the healthcare setting"/>
        </authorList>
    </citation>
    <scope>NUCLEOTIDE SEQUENCE</scope>
    <source>
        <strain evidence="4">Microbial</strain>
    </source>
</reference>
<dbReference type="EMBL" id="CP021694">
    <property type="protein sequence ID" value="ARX34569.1"/>
    <property type="molecule type" value="Genomic_DNA"/>
</dbReference>
<name>A0A1Z1SVM1_PROMI</name>
<evidence type="ECO:0000259" key="2">
    <source>
        <dbReference type="Pfam" id="PF12870"/>
    </source>
</evidence>
<feature type="signal peptide" evidence="1">
    <location>
        <begin position="1"/>
        <end position="20"/>
    </location>
</feature>
<dbReference type="EMBL" id="ABKSPD020000008">
    <property type="protein sequence ID" value="EKW9776549.1"/>
    <property type="molecule type" value="Genomic_DNA"/>
</dbReference>
<dbReference type="InterPro" id="IPR024267">
    <property type="entry name" value="DUF4878"/>
</dbReference>
<dbReference type="EMBL" id="UGTS01000006">
    <property type="protein sequence ID" value="SUC40300.1"/>
    <property type="molecule type" value="Genomic_DNA"/>
</dbReference>
<evidence type="ECO:0000313" key="6">
    <source>
        <dbReference type="EMBL" id="SUC40300.1"/>
    </source>
</evidence>
<dbReference type="Proteomes" id="UP000254191">
    <property type="component" value="Unassembled WGS sequence"/>
</dbReference>
<evidence type="ECO:0000256" key="1">
    <source>
        <dbReference type="SAM" id="SignalP"/>
    </source>
</evidence>
<dbReference type="Pfam" id="PF12870">
    <property type="entry name" value="DUF4878"/>
    <property type="match status" value="1"/>
</dbReference>
<evidence type="ECO:0000313" key="4">
    <source>
        <dbReference type="EMBL" id="EKW9776549.1"/>
    </source>
</evidence>
<protein>
    <submittedName>
        <fullName evidence="4">DUF4878 domain-containing protein</fullName>
    </submittedName>
    <submittedName>
        <fullName evidence="6">Lipoprotein</fullName>
    </submittedName>
</protein>
<gene>
    <name evidence="3" type="ORF">AM402_10600</name>
    <name evidence="5" type="ORF">I3679_006560</name>
    <name evidence="6" type="ORF">NCTC11938_04590</name>
    <name evidence="4" type="ORF">PW210_002378</name>
</gene>
<evidence type="ECO:0000313" key="5">
    <source>
        <dbReference type="EMBL" id="MEY2343994.1"/>
    </source>
</evidence>
<reference evidence="6 8" key="2">
    <citation type="submission" date="2018-06" db="EMBL/GenBank/DDBJ databases">
        <authorList>
            <consortium name="Pathogen Informatics"/>
            <person name="Doyle S."/>
        </authorList>
    </citation>
    <scope>NUCLEOTIDE SEQUENCE [LARGE SCALE GENOMIC DNA]</scope>
    <source>
        <strain evidence="6 8">NCTC11938</strain>
    </source>
</reference>